<comment type="similarity">
    <text evidence="3">Belongs to the class I fructose-bisphosphate aldolase family.</text>
</comment>
<dbReference type="EC" id="4.1.2.13" evidence="4"/>
<dbReference type="Proteomes" id="UP000034922">
    <property type="component" value="Unassembled WGS sequence"/>
</dbReference>
<accession>A0A0G1N701</accession>
<dbReference type="Pfam" id="PF00274">
    <property type="entry name" value="Glycolytic"/>
    <property type="match status" value="1"/>
</dbReference>
<evidence type="ECO:0000313" key="10">
    <source>
        <dbReference type="Proteomes" id="UP000034922"/>
    </source>
</evidence>
<evidence type="ECO:0000256" key="8">
    <source>
        <dbReference type="ARBA" id="ARBA00072515"/>
    </source>
</evidence>
<dbReference type="PANTHER" id="PTHR11627">
    <property type="entry name" value="FRUCTOSE-BISPHOSPHATE ALDOLASE"/>
    <property type="match status" value="1"/>
</dbReference>
<evidence type="ECO:0000256" key="1">
    <source>
        <dbReference type="ARBA" id="ARBA00000441"/>
    </source>
</evidence>
<evidence type="ECO:0000256" key="7">
    <source>
        <dbReference type="ARBA" id="ARBA00029799"/>
    </source>
</evidence>
<proteinExistence type="inferred from homology"/>
<dbReference type="InterPro" id="IPR013785">
    <property type="entry name" value="Aldolase_TIM"/>
</dbReference>
<gene>
    <name evidence="9" type="ORF">UX25_C0035G0011</name>
</gene>
<evidence type="ECO:0000256" key="5">
    <source>
        <dbReference type="ARBA" id="ARBA00023152"/>
    </source>
</evidence>
<dbReference type="GO" id="GO:0006096">
    <property type="term" value="P:glycolytic process"/>
    <property type="evidence" value="ECO:0007669"/>
    <property type="project" value="UniProtKB-UniPathway"/>
</dbReference>
<dbReference type="AlphaFoldDB" id="A0A0G1N701"/>
<keyword evidence="6" id="KW-0456">Lyase</keyword>
<dbReference type="SUPFAM" id="SSF51569">
    <property type="entry name" value="Aldolase"/>
    <property type="match status" value="1"/>
</dbReference>
<sequence length="336" mass="36770">MNELQETIKKMLASGKGILAADASTPTMTKRFEKAAIESTEETRRQFRQLLVTTSDLEKYIGGIILFDETIRQRLDSGKSFPEHVVSRGILPGIKVDEGTEPFVGSENEKVTKGLAGLAERLGEYVVMGAKFTKWRAVINIGEGIPTPECIQANAEVLAEYASESQAKGLVPIPEPEVLMDGTHTLKRCEEVTIGTLLAVFKSLKTKGVELEGMILKTNMVLPGKESGQAVSAQEIAQSTIRALRSSVPTQVPAIVFLSGGQEAKLATERLNEICKVADVPWELGFSFERALEGPAMEVWQGKPENTDVAQKALLHRAKMNSLARKGEYKKELENE</sequence>
<evidence type="ECO:0000256" key="3">
    <source>
        <dbReference type="ARBA" id="ARBA00010387"/>
    </source>
</evidence>
<name>A0A0G1N701_9BACT</name>
<evidence type="ECO:0000256" key="2">
    <source>
        <dbReference type="ARBA" id="ARBA00004714"/>
    </source>
</evidence>
<keyword evidence="5" id="KW-0324">Glycolysis</keyword>
<evidence type="ECO:0000256" key="4">
    <source>
        <dbReference type="ARBA" id="ARBA00013068"/>
    </source>
</evidence>
<dbReference type="EMBL" id="LCLM01000035">
    <property type="protein sequence ID" value="KKU16334.1"/>
    <property type="molecule type" value="Genomic_DNA"/>
</dbReference>
<dbReference type="InterPro" id="IPR000741">
    <property type="entry name" value="FBA_I"/>
</dbReference>
<dbReference type="STRING" id="1618589.UX25_C0035G0011"/>
<dbReference type="UniPathway" id="UPA00109">
    <property type="reaction ID" value="UER00183"/>
</dbReference>
<reference evidence="9 10" key="1">
    <citation type="journal article" date="2015" name="Nature">
        <title>rRNA introns, odd ribosomes, and small enigmatic genomes across a large radiation of phyla.</title>
        <authorList>
            <person name="Brown C.T."/>
            <person name="Hug L.A."/>
            <person name="Thomas B.C."/>
            <person name="Sharon I."/>
            <person name="Castelle C.J."/>
            <person name="Singh A."/>
            <person name="Wilkins M.J."/>
            <person name="Williams K.H."/>
            <person name="Banfield J.F."/>
        </authorList>
    </citation>
    <scope>NUCLEOTIDE SEQUENCE [LARGE SCALE GENOMIC DNA]</scope>
</reference>
<dbReference type="Gene3D" id="3.20.20.70">
    <property type="entry name" value="Aldolase class I"/>
    <property type="match status" value="1"/>
</dbReference>
<organism evidence="9 10">
    <name type="scientific">Candidatus Woesebacteria bacterium GW2011_GWC2_45_9</name>
    <dbReference type="NCBI Taxonomy" id="1618589"/>
    <lineage>
        <taxon>Bacteria</taxon>
        <taxon>Candidatus Woeseibacteriota</taxon>
    </lineage>
</organism>
<dbReference type="FunFam" id="3.20.20.70:FF:000140">
    <property type="entry name" value="Fructose-bisphosphate aldolase"/>
    <property type="match status" value="1"/>
</dbReference>
<dbReference type="GO" id="GO:0004332">
    <property type="term" value="F:fructose-bisphosphate aldolase activity"/>
    <property type="evidence" value="ECO:0007669"/>
    <property type="project" value="UniProtKB-EC"/>
</dbReference>
<comment type="pathway">
    <text evidence="2">Carbohydrate degradation; glycolysis; D-glyceraldehyde 3-phosphate and glycerone phosphate from D-glucose: step 4/4.</text>
</comment>
<protein>
    <recommendedName>
        <fullName evidence="8">Probable fructose-bisphosphate aldolase class 1</fullName>
        <ecNumber evidence="4">4.1.2.13</ecNumber>
    </recommendedName>
    <alternativeName>
        <fullName evidence="7">Fructose-bisphosphate aldolase class I</fullName>
    </alternativeName>
</protein>
<evidence type="ECO:0000256" key="6">
    <source>
        <dbReference type="ARBA" id="ARBA00023239"/>
    </source>
</evidence>
<dbReference type="PATRIC" id="fig|1618589.3.peg.533"/>
<evidence type="ECO:0000313" key="9">
    <source>
        <dbReference type="EMBL" id="KKU16334.1"/>
    </source>
</evidence>
<comment type="catalytic activity">
    <reaction evidence="1">
        <text>beta-D-fructose 1,6-bisphosphate = D-glyceraldehyde 3-phosphate + dihydroxyacetone phosphate</text>
        <dbReference type="Rhea" id="RHEA:14729"/>
        <dbReference type="ChEBI" id="CHEBI:32966"/>
        <dbReference type="ChEBI" id="CHEBI:57642"/>
        <dbReference type="ChEBI" id="CHEBI:59776"/>
        <dbReference type="EC" id="4.1.2.13"/>
    </reaction>
</comment>
<dbReference type="NCBIfam" id="NF033379">
    <property type="entry name" value="FrucBisAld_I"/>
    <property type="match status" value="1"/>
</dbReference>
<comment type="caution">
    <text evidence="9">The sequence shown here is derived from an EMBL/GenBank/DDBJ whole genome shotgun (WGS) entry which is preliminary data.</text>
</comment>